<dbReference type="Proteomes" id="UP000751190">
    <property type="component" value="Unassembled WGS sequence"/>
</dbReference>
<keyword evidence="4" id="KW-1185">Reference proteome</keyword>
<keyword evidence="2" id="KW-1133">Transmembrane helix</keyword>
<dbReference type="AlphaFoldDB" id="A0A8J5XAC3"/>
<sequence length="720" mass="75471">MCQSFGDPHFTPWAGASFSFQGVGLFELATVPEADLRVDALHCRFGQLASSNAAVAFRLGGRIFEVYGNDLYIDGELQPRANGRFVLPDGSTTLVRRDNRVEILAGRVLVSVRVRFNELAPPARGARVGYWHNIELNVPISDARSSELTGLCALNGSARANETLLVAPTTIFNTSVPRYERVFEQCGVGLPMPQTCEPPGVGSCCPALPSIDDALDLCAFTQCDELALRFCLYDCCVSGLPECVTSYLNATQCDPPSPPPSPLPAPPPDPPPPSRPPAPPPPFPPSAPPPSPQPPAVPGDVNPRPPPPPASPPAPPPSPRPSPPPGPPPPAQPPSPPPGPPPTPVEVCSSFGDPHFTPWAGASFSFQGVGLYELATVPEADLRVETLQCRFGQLASSNAAVAFRLGDRVFESYGNDLYIDGELQSRATGVAELDGGVVLTRDFDRIDVSRGRVRVAIRIIFNELASRVRGARTGYWQNIELSVPIADVSLPELSGLCALNSTSSGANATAVDAASSLFDTSAVSFDAVISQCGIGEPTRDACAPPGSEACCPALPFGDALDLCAFTQCDELAFRFCLYDCCVSGFPDAGSRRAKERTRLSAAHGAALTAETPVGDNGAGPFGPSPCPLAVMVIPALALLALACAWRCCAPRRMAKVGTGGSAVYSAAARASAMPKREPNGTKARAPDPHSEDVGVLVASNDDSDGDGALKVRLAARSDKQ</sequence>
<comment type="caution">
    <text evidence="3">The sequence shown here is derived from an EMBL/GenBank/DDBJ whole genome shotgun (WGS) entry which is preliminary data.</text>
</comment>
<protein>
    <recommendedName>
        <fullName evidence="5">VWFD domain-containing protein</fullName>
    </recommendedName>
</protein>
<proteinExistence type="predicted"/>
<reference evidence="3" key="1">
    <citation type="submission" date="2021-05" db="EMBL/GenBank/DDBJ databases">
        <title>The genome of the haptophyte Pavlova lutheri (Diacronema luteri, Pavlovales) - a model for lipid biosynthesis in eukaryotic algae.</title>
        <authorList>
            <person name="Hulatt C.J."/>
            <person name="Posewitz M.C."/>
        </authorList>
    </citation>
    <scope>NUCLEOTIDE SEQUENCE</scope>
    <source>
        <strain evidence="3">NIVA-4/92</strain>
    </source>
</reference>
<evidence type="ECO:0000313" key="4">
    <source>
        <dbReference type="Proteomes" id="UP000751190"/>
    </source>
</evidence>
<feature type="region of interest" description="Disordered" evidence="1">
    <location>
        <begin position="669"/>
        <end position="707"/>
    </location>
</feature>
<evidence type="ECO:0000313" key="3">
    <source>
        <dbReference type="EMBL" id="KAG8459510.1"/>
    </source>
</evidence>
<dbReference type="EMBL" id="JAGTXO010000040">
    <property type="protein sequence ID" value="KAG8459510.1"/>
    <property type="molecule type" value="Genomic_DNA"/>
</dbReference>
<accession>A0A8J5XAC3</accession>
<gene>
    <name evidence="3" type="ORF">KFE25_012845</name>
</gene>
<organism evidence="3 4">
    <name type="scientific">Diacronema lutheri</name>
    <name type="common">Unicellular marine alga</name>
    <name type="synonym">Monochrysis lutheri</name>
    <dbReference type="NCBI Taxonomy" id="2081491"/>
    <lineage>
        <taxon>Eukaryota</taxon>
        <taxon>Haptista</taxon>
        <taxon>Haptophyta</taxon>
        <taxon>Pavlovophyceae</taxon>
        <taxon>Pavlovales</taxon>
        <taxon>Pavlovaceae</taxon>
        <taxon>Diacronema</taxon>
    </lineage>
</organism>
<feature type="transmembrane region" description="Helical" evidence="2">
    <location>
        <begin position="628"/>
        <end position="645"/>
    </location>
</feature>
<evidence type="ECO:0000256" key="2">
    <source>
        <dbReference type="SAM" id="Phobius"/>
    </source>
</evidence>
<keyword evidence="2" id="KW-0812">Transmembrane</keyword>
<keyword evidence="2" id="KW-0472">Membrane</keyword>
<feature type="compositionally biased region" description="Pro residues" evidence="1">
    <location>
        <begin position="255"/>
        <end position="344"/>
    </location>
</feature>
<feature type="region of interest" description="Disordered" evidence="1">
    <location>
        <begin position="252"/>
        <end position="349"/>
    </location>
</feature>
<evidence type="ECO:0000256" key="1">
    <source>
        <dbReference type="SAM" id="MobiDB-lite"/>
    </source>
</evidence>
<feature type="compositionally biased region" description="Basic and acidic residues" evidence="1">
    <location>
        <begin position="674"/>
        <end position="692"/>
    </location>
</feature>
<dbReference type="PRINTS" id="PR01217">
    <property type="entry name" value="PRICHEXTENSN"/>
</dbReference>
<evidence type="ECO:0008006" key="5">
    <source>
        <dbReference type="Google" id="ProtNLM"/>
    </source>
</evidence>
<name>A0A8J5XAC3_DIALT</name>
<dbReference type="OrthoDB" id="2139662at2759"/>